<gene>
    <name evidence="7" type="ORF">FNZ23_14560</name>
</gene>
<evidence type="ECO:0000256" key="3">
    <source>
        <dbReference type="ARBA" id="ARBA00022692"/>
    </source>
</evidence>
<dbReference type="PANTHER" id="PTHR45649">
    <property type="entry name" value="AMINO-ACID PERMEASE BAT1"/>
    <property type="match status" value="1"/>
</dbReference>
<keyword evidence="8" id="KW-1185">Reference proteome</keyword>
<dbReference type="PANTHER" id="PTHR45649:SF26">
    <property type="entry name" value="OS04G0435100 PROTEIN"/>
    <property type="match status" value="1"/>
</dbReference>
<dbReference type="EMBL" id="VKLS01000154">
    <property type="protein sequence ID" value="TSB40193.1"/>
    <property type="molecule type" value="Genomic_DNA"/>
</dbReference>
<dbReference type="Proteomes" id="UP000320888">
    <property type="component" value="Unassembled WGS sequence"/>
</dbReference>
<feature type="transmembrane region" description="Helical" evidence="6">
    <location>
        <begin position="474"/>
        <end position="496"/>
    </location>
</feature>
<comment type="subcellular location">
    <subcellularLocation>
        <location evidence="1">Membrane</location>
        <topology evidence="1">Multi-pass membrane protein</topology>
    </subcellularLocation>
</comment>
<name>A0A553ZFG7_9ACTN</name>
<dbReference type="GO" id="GO:0016020">
    <property type="term" value="C:membrane"/>
    <property type="evidence" value="ECO:0007669"/>
    <property type="project" value="UniProtKB-SubCell"/>
</dbReference>
<proteinExistence type="predicted"/>
<feature type="transmembrane region" description="Helical" evidence="6">
    <location>
        <begin position="231"/>
        <end position="250"/>
    </location>
</feature>
<keyword evidence="5 6" id="KW-0472">Membrane</keyword>
<feature type="transmembrane region" description="Helical" evidence="6">
    <location>
        <begin position="69"/>
        <end position="93"/>
    </location>
</feature>
<dbReference type="Gene3D" id="1.20.1740.10">
    <property type="entry name" value="Amino acid/polyamine transporter I"/>
    <property type="match status" value="1"/>
</dbReference>
<dbReference type="AlphaFoldDB" id="A0A553ZFG7"/>
<evidence type="ECO:0000256" key="6">
    <source>
        <dbReference type="SAM" id="Phobius"/>
    </source>
</evidence>
<dbReference type="InterPro" id="IPR002293">
    <property type="entry name" value="AA/rel_permease1"/>
</dbReference>
<dbReference type="OrthoDB" id="8274074at2"/>
<keyword evidence="3 6" id="KW-0812">Transmembrane</keyword>
<feature type="transmembrane region" description="Helical" evidence="6">
    <location>
        <begin position="394"/>
        <end position="419"/>
    </location>
</feature>
<comment type="caution">
    <text evidence="7">The sequence shown here is derived from an EMBL/GenBank/DDBJ whole genome shotgun (WGS) entry which is preliminary data.</text>
</comment>
<feature type="transmembrane region" description="Helical" evidence="6">
    <location>
        <begin position="271"/>
        <end position="293"/>
    </location>
</feature>
<evidence type="ECO:0000256" key="5">
    <source>
        <dbReference type="ARBA" id="ARBA00023136"/>
    </source>
</evidence>
<evidence type="ECO:0000256" key="2">
    <source>
        <dbReference type="ARBA" id="ARBA00022448"/>
    </source>
</evidence>
<evidence type="ECO:0000256" key="4">
    <source>
        <dbReference type="ARBA" id="ARBA00022989"/>
    </source>
</evidence>
<sequence length="512" mass="54754">MSEAGSPRPGTRDDGTHDDDASLAEFGYKPELKRTLGNFHTFAAGISYISILTGTFQLFYFGISHGGPAYWWSWPMVFCGQLMVALCFCELAARYPVAGSIYNWAKRMGGPHIGWLGGWMMLTATMVSLAAVALAYQVTLPQISSWFQLIGNGSGRTDAAANAVLLGSILILFTTLVNAFGVKLMARINSAGVAIELIAAIVLIVLLAAHITRGPSAVTETFGLGAGQSLGYFGAFLTASLASAYVMYGFDTASSLGEESKDPGRNAPRAILRALVASFLIGGLILLFALLAVPDLHAKELSVDGLQYVVLSTLGSTVGQIVLWCVVIAITVCELAVHTAGIRLAFAMARDNNLPAASLLAKVSPRFQTPVLPAIVIGLVAVAILLINVNQPQIFSVITSIAIIMIYLAYLMVTVPMLIQRLRGRWTPAEGTFSLGRFGLPVNILAVLWGLAMSLNLAWPRAAVYNATGPQHWYLRWGAFLFIGIVAGGGFLYYWFVQRKRTGVLEGHAAGS</sequence>
<evidence type="ECO:0000313" key="7">
    <source>
        <dbReference type="EMBL" id="TSB40193.1"/>
    </source>
</evidence>
<evidence type="ECO:0000256" key="1">
    <source>
        <dbReference type="ARBA" id="ARBA00004141"/>
    </source>
</evidence>
<dbReference type="PIRSF" id="PIRSF006060">
    <property type="entry name" value="AA_transporter"/>
    <property type="match status" value="1"/>
</dbReference>
<keyword evidence="4 6" id="KW-1133">Transmembrane helix</keyword>
<feature type="transmembrane region" description="Helical" evidence="6">
    <location>
        <begin position="113"/>
        <end position="139"/>
    </location>
</feature>
<feature type="transmembrane region" description="Helical" evidence="6">
    <location>
        <begin position="159"/>
        <end position="181"/>
    </location>
</feature>
<dbReference type="GO" id="GO:0022857">
    <property type="term" value="F:transmembrane transporter activity"/>
    <property type="evidence" value="ECO:0007669"/>
    <property type="project" value="InterPro"/>
</dbReference>
<keyword evidence="2" id="KW-0813">Transport</keyword>
<accession>A0A553ZFG7</accession>
<protein>
    <submittedName>
        <fullName evidence="7">Amino acid permease</fullName>
    </submittedName>
</protein>
<feature type="transmembrane region" description="Helical" evidence="6">
    <location>
        <begin position="39"/>
        <end position="63"/>
    </location>
</feature>
<feature type="transmembrane region" description="Helical" evidence="6">
    <location>
        <begin position="440"/>
        <end position="459"/>
    </location>
</feature>
<dbReference type="Pfam" id="PF13520">
    <property type="entry name" value="AA_permease_2"/>
    <property type="match status" value="1"/>
</dbReference>
<feature type="transmembrane region" description="Helical" evidence="6">
    <location>
        <begin position="367"/>
        <end position="388"/>
    </location>
</feature>
<evidence type="ECO:0000313" key="8">
    <source>
        <dbReference type="Proteomes" id="UP000320888"/>
    </source>
</evidence>
<reference evidence="7 8" key="1">
    <citation type="submission" date="2019-07" db="EMBL/GenBank/DDBJ databases">
        <title>Draft genome for Streptomyces benahoarensis MZ03-48.</title>
        <authorList>
            <person name="Gonzalez-Pimentel J.L."/>
        </authorList>
    </citation>
    <scope>NUCLEOTIDE SEQUENCE [LARGE SCALE GENOMIC DNA]</scope>
    <source>
        <strain evidence="7 8">MZ03-48</strain>
    </source>
</reference>
<organism evidence="7 8">
    <name type="scientific">Streptomyces benahoarensis</name>
    <dbReference type="NCBI Taxonomy" id="2595054"/>
    <lineage>
        <taxon>Bacteria</taxon>
        <taxon>Bacillati</taxon>
        <taxon>Actinomycetota</taxon>
        <taxon>Actinomycetes</taxon>
        <taxon>Kitasatosporales</taxon>
        <taxon>Streptomycetaceae</taxon>
        <taxon>Streptomyces</taxon>
    </lineage>
</organism>
<feature type="transmembrane region" description="Helical" evidence="6">
    <location>
        <begin position="193"/>
        <end position="211"/>
    </location>
</feature>